<evidence type="ECO:0000256" key="7">
    <source>
        <dbReference type="ARBA" id="ARBA00023244"/>
    </source>
</evidence>
<dbReference type="Proteomes" id="UP001299068">
    <property type="component" value="Unassembled WGS sequence"/>
</dbReference>
<dbReference type="InterPro" id="IPR004639">
    <property type="entry name" value="4pyrrol_synth_GluAld_NH2Trfase"/>
</dbReference>
<comment type="pathway">
    <text evidence="3">Porphyrin-containing compound metabolism; protoporphyrin-IX biosynthesis; 5-aminolevulinate from L-glutamyl-tRNA(Glu): step 2/2.</text>
</comment>
<feature type="modified residue" description="N6-(pyridoxal phosphate)lysine" evidence="8">
    <location>
        <position position="264"/>
    </location>
</feature>
<comment type="catalytic activity">
    <reaction evidence="1 8">
        <text>(S)-4-amino-5-oxopentanoate = 5-aminolevulinate</text>
        <dbReference type="Rhea" id="RHEA:14265"/>
        <dbReference type="ChEBI" id="CHEBI:57501"/>
        <dbReference type="ChEBI" id="CHEBI:356416"/>
        <dbReference type="EC" id="5.4.3.8"/>
    </reaction>
</comment>
<sequence length="428" mass="46883">MMNEKIFEESKKYMPGGVNSPVRCFKDMGINPPVIKSGNGVIIKDEDGNEYIDFVLAWGPLILGHCDVDVVNAINEESKIALAFGAPTKLELEVSKFMCENLDTIDMIRMVNSGTEATMSAIKLARGYTKKNKIVKFAGCYHGHFDGFLVEAGSGVLTEGIAGSQGVPEDSIKNTLIGIYNDEKSMEDLFSKYGDDIACVIIEPVAGNMGVIKAKDSFIKTLRRLCDEHGALLIFDEVMSGFRVAFKGAQSLFEEKPDLVTYAKIMGGGLPCGAYGGKREIMEHLSPLGGVYQAGTMSGNPIVMAAGLATLTKLKNNLDGYDKIEALGKKLEEGIARISEENGIGSVVNRVGGMMTIFFTDDSKVESYEDVKKCDGERFKRYFLHMLNEGFNIPPSQFEAVFLSVKHTEEHIDKFLKAFEGFAKKEAK</sequence>
<keyword evidence="7 8" id="KW-0627">Porphyrin biosynthesis</keyword>
<dbReference type="NCBIfam" id="TIGR00713">
    <property type="entry name" value="hemL"/>
    <property type="match status" value="1"/>
</dbReference>
<dbReference type="HAMAP" id="MF_00375">
    <property type="entry name" value="HemL_aminotrans_3"/>
    <property type="match status" value="1"/>
</dbReference>
<keyword evidence="6 8" id="KW-0413">Isomerase</keyword>
<dbReference type="InterPro" id="IPR049704">
    <property type="entry name" value="Aminotrans_3_PPA_site"/>
</dbReference>
<evidence type="ECO:0000256" key="3">
    <source>
        <dbReference type="ARBA" id="ARBA00004819"/>
    </source>
</evidence>
<dbReference type="GO" id="GO:0042286">
    <property type="term" value="F:glutamate-1-semialdehyde 2,1-aminomutase activity"/>
    <property type="evidence" value="ECO:0007669"/>
    <property type="project" value="UniProtKB-EC"/>
</dbReference>
<keyword evidence="10" id="KW-1185">Reference proteome</keyword>
<dbReference type="PROSITE" id="PS00600">
    <property type="entry name" value="AA_TRANSFER_CLASS_3"/>
    <property type="match status" value="1"/>
</dbReference>
<dbReference type="InterPro" id="IPR015422">
    <property type="entry name" value="PyrdxlP-dep_Trfase_small"/>
</dbReference>
<keyword evidence="8" id="KW-0963">Cytoplasm</keyword>
<dbReference type="PANTHER" id="PTHR43713:SF3">
    <property type="entry name" value="GLUTAMATE-1-SEMIALDEHYDE 2,1-AMINOMUTASE 1, CHLOROPLASTIC-RELATED"/>
    <property type="match status" value="1"/>
</dbReference>
<dbReference type="EC" id="5.4.3.8" evidence="8"/>
<accession>A0ABS7KZI5</accession>
<dbReference type="Gene3D" id="3.90.1150.10">
    <property type="entry name" value="Aspartate Aminotransferase, domain 1"/>
    <property type="match status" value="1"/>
</dbReference>
<comment type="subcellular location">
    <subcellularLocation>
        <location evidence="8">Cytoplasm</location>
    </subcellularLocation>
</comment>
<keyword evidence="5 8" id="KW-0663">Pyridoxal phosphate</keyword>
<dbReference type="SUPFAM" id="SSF53383">
    <property type="entry name" value="PLP-dependent transferases"/>
    <property type="match status" value="1"/>
</dbReference>
<evidence type="ECO:0000256" key="8">
    <source>
        <dbReference type="HAMAP-Rule" id="MF_00375"/>
    </source>
</evidence>
<evidence type="ECO:0000256" key="1">
    <source>
        <dbReference type="ARBA" id="ARBA00001579"/>
    </source>
</evidence>
<evidence type="ECO:0000256" key="5">
    <source>
        <dbReference type="ARBA" id="ARBA00022898"/>
    </source>
</evidence>
<comment type="cofactor">
    <cofactor evidence="2 8">
        <name>pyridoxal 5'-phosphate</name>
        <dbReference type="ChEBI" id="CHEBI:597326"/>
    </cofactor>
</comment>
<dbReference type="Gene3D" id="3.40.640.10">
    <property type="entry name" value="Type I PLP-dependent aspartate aminotransferase-like (Major domain)"/>
    <property type="match status" value="1"/>
</dbReference>
<protein>
    <recommendedName>
        <fullName evidence="8">Glutamate-1-semialdehyde 2,1-aminomutase</fullName>
        <shortName evidence="8">GSA</shortName>
        <ecNumber evidence="8">5.4.3.8</ecNumber>
    </recommendedName>
    <alternativeName>
        <fullName evidence="8">Glutamate-1-semialdehyde aminotransferase</fullName>
        <shortName evidence="8">GSA-AT</shortName>
    </alternativeName>
</protein>
<dbReference type="NCBIfam" id="NF000818">
    <property type="entry name" value="PRK00062.1"/>
    <property type="match status" value="1"/>
</dbReference>
<dbReference type="Pfam" id="PF00202">
    <property type="entry name" value="Aminotran_3"/>
    <property type="match status" value="1"/>
</dbReference>
<comment type="similarity">
    <text evidence="4 8">Belongs to the class-III pyridoxal-phosphate-dependent aminotransferase family. HemL subfamily.</text>
</comment>
<evidence type="ECO:0000256" key="6">
    <source>
        <dbReference type="ARBA" id="ARBA00023235"/>
    </source>
</evidence>
<evidence type="ECO:0000256" key="2">
    <source>
        <dbReference type="ARBA" id="ARBA00001933"/>
    </source>
</evidence>
<organism evidence="9 10">
    <name type="scientific">Clostridium sardiniense</name>
    <name type="common">Clostridium absonum</name>
    <dbReference type="NCBI Taxonomy" id="29369"/>
    <lineage>
        <taxon>Bacteria</taxon>
        <taxon>Bacillati</taxon>
        <taxon>Bacillota</taxon>
        <taxon>Clostridia</taxon>
        <taxon>Eubacteriales</taxon>
        <taxon>Clostridiaceae</taxon>
        <taxon>Clostridium</taxon>
    </lineage>
</organism>
<comment type="caution">
    <text evidence="9">The sequence shown here is derived from an EMBL/GenBank/DDBJ whole genome shotgun (WGS) entry which is preliminary data.</text>
</comment>
<reference evidence="9 10" key="1">
    <citation type="journal article" date="2021" name="Cell Host Microbe">
        <title>in vivo commensal control of Clostridioides difficile virulence.</title>
        <authorList>
            <person name="Girinathan B.P."/>
            <person name="Dibenedetto N."/>
            <person name="Worley J.N."/>
            <person name="Peltier J."/>
            <person name="Arrieta-Ortiz M.L."/>
            <person name="Rupa Christinal Immanuel S."/>
            <person name="Lavin R."/>
            <person name="Delaney M.L."/>
            <person name="Cummins C."/>
            <person name="Hoffmann M."/>
            <person name="Luo Y."/>
            <person name="Gonzalez-Escalona N."/>
            <person name="Allard M."/>
            <person name="Onderdonk A.B."/>
            <person name="Gerber G.K."/>
            <person name="Sonenshein A.L."/>
            <person name="Baliga N."/>
            <person name="Dupuy B."/>
            <person name="Bry L."/>
        </authorList>
    </citation>
    <scope>NUCLEOTIDE SEQUENCE [LARGE SCALE GENOMIC DNA]</scope>
    <source>
        <strain evidence="9 10">DSM 599</strain>
    </source>
</reference>
<evidence type="ECO:0000313" key="10">
    <source>
        <dbReference type="Proteomes" id="UP001299068"/>
    </source>
</evidence>
<evidence type="ECO:0000256" key="4">
    <source>
        <dbReference type="ARBA" id="ARBA00008981"/>
    </source>
</evidence>
<gene>
    <name evidence="8 9" type="primary">hemL</name>
    <name evidence="9" type="ORF">K5V21_12285</name>
</gene>
<dbReference type="CDD" id="cd00610">
    <property type="entry name" value="OAT_like"/>
    <property type="match status" value="1"/>
</dbReference>
<comment type="subunit">
    <text evidence="8">Homodimer.</text>
</comment>
<evidence type="ECO:0000313" key="9">
    <source>
        <dbReference type="EMBL" id="MBY0756224.1"/>
    </source>
</evidence>
<dbReference type="InterPro" id="IPR005814">
    <property type="entry name" value="Aminotrans_3"/>
</dbReference>
<proteinExistence type="inferred from homology"/>
<dbReference type="InterPro" id="IPR015421">
    <property type="entry name" value="PyrdxlP-dep_Trfase_major"/>
</dbReference>
<dbReference type="EMBL" id="JAIKTU010000009">
    <property type="protein sequence ID" value="MBY0756224.1"/>
    <property type="molecule type" value="Genomic_DNA"/>
</dbReference>
<dbReference type="InterPro" id="IPR015424">
    <property type="entry name" value="PyrdxlP-dep_Trfase"/>
</dbReference>
<dbReference type="RefSeq" id="WP_221861490.1">
    <property type="nucleotide sequence ID" value="NZ_JAIKTU010000009.1"/>
</dbReference>
<name>A0ABS7KZI5_CLOSR</name>
<dbReference type="PANTHER" id="PTHR43713">
    <property type="entry name" value="GLUTAMATE-1-SEMIALDEHYDE 2,1-AMINOMUTASE"/>
    <property type="match status" value="1"/>
</dbReference>